<proteinExistence type="predicted"/>
<protein>
    <submittedName>
        <fullName evidence="3">POP1 domain-containing protein</fullName>
    </submittedName>
</protein>
<dbReference type="AlphaFoldDB" id="A0A1I8F307"/>
<feature type="region of interest" description="Disordered" evidence="1">
    <location>
        <begin position="192"/>
        <end position="214"/>
    </location>
</feature>
<evidence type="ECO:0000256" key="1">
    <source>
        <dbReference type="SAM" id="MobiDB-lite"/>
    </source>
</evidence>
<name>A0A1I8F307_9PLAT</name>
<sequence>LAERLRGQLRELGLPDTAEARRRRRRRPWVPRRPPSCWTTFRRAGRDLLPSFGGPAADSGAAGAVLLNQAHCAALNNFILLAFDLSRSPSAGAAAVRLAVRGGRQKQEEMQLVAATCRGCGRALLTAAARAPVCRRRLRRRLPTVRIRDSGAGDVPARVAIGEQLVRLRTPYAGTLTAVSRPRGRRRLRRLQRHGGPAANHQRSLPGGGHGALRSSYARSFRDLLRE</sequence>
<reference evidence="3" key="1">
    <citation type="submission" date="2016-11" db="UniProtKB">
        <authorList>
            <consortium name="WormBaseParasite"/>
        </authorList>
    </citation>
    <scope>IDENTIFICATION</scope>
</reference>
<evidence type="ECO:0000313" key="3">
    <source>
        <dbReference type="WBParaSite" id="maker-unitig_17037-snap-gene-0.2-mRNA-1"/>
    </source>
</evidence>
<dbReference type="Proteomes" id="UP000095280">
    <property type="component" value="Unplaced"/>
</dbReference>
<evidence type="ECO:0000313" key="2">
    <source>
        <dbReference type="Proteomes" id="UP000095280"/>
    </source>
</evidence>
<keyword evidence="2" id="KW-1185">Reference proteome</keyword>
<organism evidence="2 3">
    <name type="scientific">Macrostomum lignano</name>
    <dbReference type="NCBI Taxonomy" id="282301"/>
    <lineage>
        <taxon>Eukaryota</taxon>
        <taxon>Metazoa</taxon>
        <taxon>Spiralia</taxon>
        <taxon>Lophotrochozoa</taxon>
        <taxon>Platyhelminthes</taxon>
        <taxon>Rhabditophora</taxon>
        <taxon>Macrostomorpha</taxon>
        <taxon>Macrostomida</taxon>
        <taxon>Macrostomidae</taxon>
        <taxon>Macrostomum</taxon>
    </lineage>
</organism>
<dbReference type="WBParaSite" id="maker-unitig_17037-snap-gene-0.2-mRNA-1">
    <property type="protein sequence ID" value="maker-unitig_17037-snap-gene-0.2-mRNA-1"/>
    <property type="gene ID" value="maker-unitig_17037-snap-gene-0.2"/>
</dbReference>
<accession>A0A1I8F307</accession>